<reference evidence="3" key="2">
    <citation type="submission" date="2021-04" db="EMBL/GenBank/DDBJ databases">
        <authorList>
            <person name="Gilroy R."/>
        </authorList>
    </citation>
    <scope>NUCLEOTIDE SEQUENCE</scope>
    <source>
        <strain evidence="3">ChiBcec1-1630</strain>
    </source>
</reference>
<feature type="domain" description="Double zinc ribbon" evidence="2">
    <location>
        <begin position="17"/>
        <end position="75"/>
    </location>
</feature>
<evidence type="ECO:0000256" key="1">
    <source>
        <dbReference type="ARBA" id="ARBA00008007"/>
    </source>
</evidence>
<organism evidence="3 4">
    <name type="scientific">Candidatus Eisenbergiella intestinigallinarum</name>
    <dbReference type="NCBI Taxonomy" id="2838549"/>
    <lineage>
        <taxon>Bacteria</taxon>
        <taxon>Bacillati</taxon>
        <taxon>Bacillota</taxon>
        <taxon>Clostridia</taxon>
        <taxon>Lachnospirales</taxon>
        <taxon>Lachnospiraceae</taxon>
        <taxon>Eisenbergiella</taxon>
    </lineage>
</organism>
<sequence length="246" mass="27886">MKILKKWKQDEAAGRILTDLLFPRRCPVCDRPVKPFGKDICDGCRNALVLIREPRCLKCGKQLQDPGAEYCYDCARRRHAYTKGAALYSYSCIRQTIYRFKYAGRREYADFLGRALAENLGAMILSWRPDALVPVPLHPERERKRGYNQAALLAQALGKRLNIPVLSDWLVRVKNTKPQKELEGTARQNNLKKAFKIVQDDVKLNTIVIIDDIYTTGSTIDAAALECRAAGVRRVFFITLAIGKGL</sequence>
<comment type="similarity">
    <text evidence="1">Belongs to the ComF/GntX family.</text>
</comment>
<protein>
    <submittedName>
        <fullName evidence="3">ComF family protein</fullName>
    </submittedName>
</protein>
<comment type="caution">
    <text evidence="3">The sequence shown here is derived from an EMBL/GenBank/DDBJ whole genome shotgun (WGS) entry which is preliminary data.</text>
</comment>
<dbReference type="InterPro" id="IPR029057">
    <property type="entry name" value="PRTase-like"/>
</dbReference>
<dbReference type="InterPro" id="IPR000836">
    <property type="entry name" value="PRTase_dom"/>
</dbReference>
<reference evidence="3" key="1">
    <citation type="journal article" date="2021" name="PeerJ">
        <title>Extensive microbial diversity within the chicken gut microbiome revealed by metagenomics and culture.</title>
        <authorList>
            <person name="Gilroy R."/>
            <person name="Ravi A."/>
            <person name="Getino M."/>
            <person name="Pursley I."/>
            <person name="Horton D.L."/>
            <person name="Alikhan N.F."/>
            <person name="Baker D."/>
            <person name="Gharbi K."/>
            <person name="Hall N."/>
            <person name="Watson M."/>
            <person name="Adriaenssens E.M."/>
            <person name="Foster-Nyarko E."/>
            <person name="Jarju S."/>
            <person name="Secka A."/>
            <person name="Antonio M."/>
            <person name="Oren A."/>
            <person name="Chaudhuri R.R."/>
            <person name="La Ragione R."/>
            <person name="Hildebrand F."/>
            <person name="Pallen M.J."/>
        </authorList>
    </citation>
    <scope>NUCLEOTIDE SEQUENCE</scope>
    <source>
        <strain evidence="3">ChiBcec1-1630</strain>
    </source>
</reference>
<dbReference type="CDD" id="cd06223">
    <property type="entry name" value="PRTases_typeI"/>
    <property type="match status" value="1"/>
</dbReference>
<dbReference type="AlphaFoldDB" id="A0A9D2QLI7"/>
<dbReference type="SUPFAM" id="SSF53271">
    <property type="entry name" value="PRTase-like"/>
    <property type="match status" value="1"/>
</dbReference>
<evidence type="ECO:0000313" key="3">
    <source>
        <dbReference type="EMBL" id="HJC88885.1"/>
    </source>
</evidence>
<proteinExistence type="inferred from homology"/>
<dbReference type="InterPro" id="IPR044005">
    <property type="entry name" value="DZR_2"/>
</dbReference>
<dbReference type="Gene3D" id="3.40.50.2020">
    <property type="match status" value="1"/>
</dbReference>
<evidence type="ECO:0000259" key="2">
    <source>
        <dbReference type="Pfam" id="PF18912"/>
    </source>
</evidence>
<dbReference type="Proteomes" id="UP000823922">
    <property type="component" value="Unassembled WGS sequence"/>
</dbReference>
<dbReference type="PANTHER" id="PTHR47505:SF1">
    <property type="entry name" value="DNA UTILIZATION PROTEIN YHGH"/>
    <property type="match status" value="1"/>
</dbReference>
<dbReference type="EMBL" id="DWVS01000329">
    <property type="protein sequence ID" value="HJC88885.1"/>
    <property type="molecule type" value="Genomic_DNA"/>
</dbReference>
<dbReference type="PANTHER" id="PTHR47505">
    <property type="entry name" value="DNA UTILIZATION PROTEIN YHGH"/>
    <property type="match status" value="1"/>
</dbReference>
<dbReference type="Pfam" id="PF18912">
    <property type="entry name" value="DZR_2"/>
    <property type="match status" value="1"/>
</dbReference>
<dbReference type="InterPro" id="IPR051910">
    <property type="entry name" value="ComF/GntX_DNA_util-trans"/>
</dbReference>
<name>A0A9D2QLI7_9FIRM</name>
<accession>A0A9D2QLI7</accession>
<gene>
    <name evidence="3" type="ORF">H9926_12820</name>
</gene>
<evidence type="ECO:0000313" key="4">
    <source>
        <dbReference type="Proteomes" id="UP000823922"/>
    </source>
</evidence>